<keyword evidence="2" id="KW-1185">Reference proteome</keyword>
<protein>
    <submittedName>
        <fullName evidence="1">DUF5994 family protein</fullName>
    </submittedName>
</protein>
<accession>A0ABN2BZ82</accession>
<dbReference type="Pfam" id="PF19457">
    <property type="entry name" value="DUF5994"/>
    <property type="match status" value="1"/>
</dbReference>
<name>A0ABN2BZ82_9ACTN</name>
<dbReference type="InterPro" id="IPR046036">
    <property type="entry name" value="DUF5994"/>
</dbReference>
<dbReference type="EMBL" id="BAAAOR010000048">
    <property type="protein sequence ID" value="GAA1547937.1"/>
    <property type="molecule type" value="Genomic_DNA"/>
</dbReference>
<gene>
    <name evidence="1" type="ORF">GCM10009788_57520</name>
</gene>
<dbReference type="Proteomes" id="UP001500842">
    <property type="component" value="Unassembled WGS sequence"/>
</dbReference>
<comment type="caution">
    <text evidence="1">The sequence shown here is derived from an EMBL/GenBank/DDBJ whole genome shotgun (WGS) entry which is preliminary data.</text>
</comment>
<evidence type="ECO:0000313" key="1">
    <source>
        <dbReference type="EMBL" id="GAA1547937.1"/>
    </source>
</evidence>
<proteinExistence type="predicted"/>
<organism evidence="1 2">
    <name type="scientific">Nocardioides humi</name>
    <dbReference type="NCBI Taxonomy" id="449461"/>
    <lineage>
        <taxon>Bacteria</taxon>
        <taxon>Bacillati</taxon>
        <taxon>Actinomycetota</taxon>
        <taxon>Actinomycetes</taxon>
        <taxon>Propionibacteriales</taxon>
        <taxon>Nocardioidaceae</taxon>
        <taxon>Nocardioides</taxon>
    </lineage>
</organism>
<evidence type="ECO:0000313" key="2">
    <source>
        <dbReference type="Proteomes" id="UP001500842"/>
    </source>
</evidence>
<sequence>MELITCQAGLAESARADRKVDVMTTSPTVSLSSQTPRERVALRLRLDTSFQSGPLDGAWWPQSRDLQVEAADLVDHFPDLIGRIERLLFSRPDWDAVSGAPSMRRIHAARGTVKVGSFPSDDTHVMIVKMISGQRIRLLVVPSDTEPGLASRVMQQAADDRNIEAPSTLLGLSGPDQSHIGDAVWDDHAGSHA</sequence>
<reference evidence="1 2" key="1">
    <citation type="journal article" date="2019" name="Int. J. Syst. Evol. Microbiol.">
        <title>The Global Catalogue of Microorganisms (GCM) 10K type strain sequencing project: providing services to taxonomists for standard genome sequencing and annotation.</title>
        <authorList>
            <consortium name="The Broad Institute Genomics Platform"/>
            <consortium name="The Broad Institute Genome Sequencing Center for Infectious Disease"/>
            <person name="Wu L."/>
            <person name="Ma J."/>
        </authorList>
    </citation>
    <scope>NUCLEOTIDE SEQUENCE [LARGE SCALE GENOMIC DNA]</scope>
    <source>
        <strain evidence="1 2">JCM 14942</strain>
    </source>
</reference>